<evidence type="ECO:0000259" key="6">
    <source>
        <dbReference type="PROSITE" id="PS51424"/>
    </source>
</evidence>
<dbReference type="InterPro" id="IPR050889">
    <property type="entry name" value="Dendritic_Spine_Reg/Scaffold"/>
</dbReference>
<evidence type="ECO:0000256" key="4">
    <source>
        <dbReference type="ARBA" id="ARBA00023043"/>
    </source>
</evidence>
<feature type="repeat" description="ANK" evidence="5">
    <location>
        <begin position="209"/>
        <end position="241"/>
    </location>
</feature>
<organism evidence="7 8">
    <name type="scientific">Trichobilharzia regenti</name>
    <name type="common">Nasal bird schistosome</name>
    <dbReference type="NCBI Taxonomy" id="157069"/>
    <lineage>
        <taxon>Eukaryota</taxon>
        <taxon>Metazoa</taxon>
        <taxon>Spiralia</taxon>
        <taxon>Lophotrochozoa</taxon>
        <taxon>Platyhelminthes</taxon>
        <taxon>Trematoda</taxon>
        <taxon>Digenea</taxon>
        <taxon>Strigeidida</taxon>
        <taxon>Schistosomatoidea</taxon>
        <taxon>Schistosomatidae</taxon>
        <taxon>Trichobilharzia</taxon>
    </lineage>
</organism>
<proteinExistence type="predicted"/>
<dbReference type="AlphaFoldDB" id="A0AA85JX60"/>
<dbReference type="GO" id="GO:0000166">
    <property type="term" value="F:nucleotide binding"/>
    <property type="evidence" value="ECO:0007669"/>
    <property type="project" value="UniProtKB-KW"/>
</dbReference>
<dbReference type="Proteomes" id="UP000050795">
    <property type="component" value="Unassembled WGS sequence"/>
</dbReference>
<dbReference type="InterPro" id="IPR027417">
    <property type="entry name" value="P-loop_NTPase"/>
</dbReference>
<sequence length="517" mass="58238">MAYNEGNHGYFDQPLEPLNYDLNEFEASSMLDVKDNLEPENHRALINAAMNGNLELVNHLFSQYDDAFDFQNLDEDGNSLMHIGVKSKQLAIVRYLVEHNVPLYTINKEGETPLHLAAKLGLSLIVDYLIDCEMNLLTSTDKNGNTPLHLACINDRSNVVLSLCNAGAPLEVRNKDRKTPLLCAVFTGSESCVHALLRSGARADVTDEGGNTPLHIAAIQGDYPTVRLLSKAYTDVDIFNSAEFTPLHLAARHGHLRTVRYLILAGADPGITSRTGITPDVMAFAQGYAKVGMLLTKMKPEKRTAWIEQLKEGTHRFPRIKVKIFGSSLVGKTQLTHSLLSGPISAYLKKKLTSVSEFAGLSGELGPVSHLYRHQYPYIWNIDAEHENYTQGINVHITNEYSLWDFSGFQSYYCFYDHFIGDINCIHLVLFNLMDTLEWRRKSVRFWLDFLHARIPVTGPLLFGGRPTQMARVILVGTHADVVQCQKDPNGVYYDEEALQFIKEIISEYELFLEQTR</sequence>
<reference evidence="8" key="2">
    <citation type="submission" date="2023-11" db="UniProtKB">
        <authorList>
            <consortium name="WormBaseParasite"/>
        </authorList>
    </citation>
    <scope>IDENTIFICATION</scope>
</reference>
<feature type="repeat" description="ANK" evidence="5">
    <location>
        <begin position="143"/>
        <end position="175"/>
    </location>
</feature>
<dbReference type="Pfam" id="PF12796">
    <property type="entry name" value="Ank_2"/>
    <property type="match status" value="2"/>
</dbReference>
<evidence type="ECO:0000256" key="2">
    <source>
        <dbReference type="ARBA" id="ARBA00022737"/>
    </source>
</evidence>
<dbReference type="SMART" id="SM00248">
    <property type="entry name" value="ANK"/>
    <property type="match status" value="7"/>
</dbReference>
<dbReference type="InterPro" id="IPR036770">
    <property type="entry name" value="Ankyrin_rpt-contain_sf"/>
</dbReference>
<protein>
    <recommendedName>
        <fullName evidence="6">Roc domain-containing protein</fullName>
    </recommendedName>
</protein>
<dbReference type="WBParaSite" id="TREG1_42190.4">
    <property type="protein sequence ID" value="TREG1_42190.4"/>
    <property type="gene ID" value="TREG1_42190"/>
</dbReference>
<dbReference type="PANTHER" id="PTHR24166">
    <property type="entry name" value="ROLLING PEBBLES, ISOFORM B"/>
    <property type="match status" value="1"/>
</dbReference>
<evidence type="ECO:0000256" key="3">
    <source>
        <dbReference type="ARBA" id="ARBA00022741"/>
    </source>
</evidence>
<evidence type="ECO:0000313" key="7">
    <source>
        <dbReference type="Proteomes" id="UP000050795"/>
    </source>
</evidence>
<dbReference type="PANTHER" id="PTHR24166:SF48">
    <property type="entry name" value="PROTEIN VAPYRIN"/>
    <property type="match status" value="1"/>
</dbReference>
<feature type="domain" description="Roc" evidence="6">
    <location>
        <begin position="313"/>
        <end position="517"/>
    </location>
</feature>
<evidence type="ECO:0000256" key="1">
    <source>
        <dbReference type="ARBA" id="ARBA00001946"/>
    </source>
</evidence>
<dbReference type="PROSITE" id="PS50297">
    <property type="entry name" value="ANK_REP_REGION"/>
    <property type="match status" value="4"/>
</dbReference>
<feature type="repeat" description="ANK" evidence="5">
    <location>
        <begin position="109"/>
        <end position="141"/>
    </location>
</feature>
<dbReference type="Gene3D" id="1.25.40.20">
    <property type="entry name" value="Ankyrin repeat-containing domain"/>
    <property type="match status" value="1"/>
</dbReference>
<dbReference type="SUPFAM" id="SSF52540">
    <property type="entry name" value="P-loop containing nucleoside triphosphate hydrolases"/>
    <property type="match status" value="1"/>
</dbReference>
<dbReference type="PROSITE" id="PS50088">
    <property type="entry name" value="ANK_REPEAT"/>
    <property type="match status" value="5"/>
</dbReference>
<accession>A0AA85JX60</accession>
<comment type="cofactor">
    <cofactor evidence="1">
        <name>Mg(2+)</name>
        <dbReference type="ChEBI" id="CHEBI:18420"/>
    </cofactor>
</comment>
<reference evidence="7" key="1">
    <citation type="submission" date="2022-06" db="EMBL/GenBank/DDBJ databases">
        <authorList>
            <person name="Berger JAMES D."/>
            <person name="Berger JAMES D."/>
        </authorList>
    </citation>
    <scope>NUCLEOTIDE SEQUENCE [LARGE SCALE GENOMIC DNA]</scope>
</reference>
<evidence type="ECO:0000313" key="8">
    <source>
        <dbReference type="WBParaSite" id="TREG1_42190.4"/>
    </source>
</evidence>
<dbReference type="SUPFAM" id="SSF48403">
    <property type="entry name" value="Ankyrin repeat"/>
    <property type="match status" value="1"/>
</dbReference>
<feature type="repeat" description="ANK" evidence="5">
    <location>
        <begin position="242"/>
        <end position="274"/>
    </location>
</feature>
<feature type="repeat" description="ANK" evidence="5">
    <location>
        <begin position="176"/>
        <end position="208"/>
    </location>
</feature>
<keyword evidence="4 5" id="KW-0040">ANK repeat</keyword>
<dbReference type="Pfam" id="PF13857">
    <property type="entry name" value="Ank_5"/>
    <property type="match status" value="1"/>
</dbReference>
<keyword evidence="2" id="KW-0677">Repeat</keyword>
<name>A0AA85JX60_TRIRE</name>
<keyword evidence="3" id="KW-0547">Nucleotide-binding</keyword>
<dbReference type="InterPro" id="IPR002110">
    <property type="entry name" value="Ankyrin_rpt"/>
</dbReference>
<dbReference type="InterPro" id="IPR020859">
    <property type="entry name" value="ROC"/>
</dbReference>
<dbReference type="Gene3D" id="3.40.50.300">
    <property type="entry name" value="P-loop containing nucleotide triphosphate hydrolases"/>
    <property type="match status" value="1"/>
</dbReference>
<evidence type="ECO:0000256" key="5">
    <source>
        <dbReference type="PROSITE-ProRule" id="PRU00023"/>
    </source>
</evidence>
<dbReference type="PROSITE" id="PS51424">
    <property type="entry name" value="ROC"/>
    <property type="match status" value="1"/>
</dbReference>
<keyword evidence="7" id="KW-1185">Reference proteome</keyword>